<dbReference type="Proteomes" id="UP000189177">
    <property type="component" value="Unassembled WGS sequence"/>
</dbReference>
<dbReference type="Gene3D" id="3.30.160.390">
    <property type="entry name" value="Integrase, DNA-binding domain"/>
    <property type="match status" value="1"/>
</dbReference>
<evidence type="ECO:0000256" key="4">
    <source>
        <dbReference type="ARBA" id="ARBA00023172"/>
    </source>
</evidence>
<gene>
    <name evidence="9" type="ORF">B1A74_04705</name>
</gene>
<dbReference type="PANTHER" id="PTHR30629:SF2">
    <property type="entry name" value="PROPHAGE INTEGRASE INTS-RELATED"/>
    <property type="match status" value="1"/>
</dbReference>
<keyword evidence="2" id="KW-0229">DNA integration</keyword>
<feature type="region of interest" description="Disordered" evidence="6">
    <location>
        <begin position="76"/>
        <end position="95"/>
    </location>
</feature>
<dbReference type="InterPro" id="IPR053876">
    <property type="entry name" value="Phage_int_M"/>
</dbReference>
<evidence type="ECO:0000256" key="6">
    <source>
        <dbReference type="SAM" id="MobiDB-lite"/>
    </source>
</evidence>
<keyword evidence="10" id="KW-1185">Reference proteome</keyword>
<dbReference type="SUPFAM" id="SSF56349">
    <property type="entry name" value="DNA breaking-rejoining enzymes"/>
    <property type="match status" value="1"/>
</dbReference>
<comment type="caution">
    <text evidence="9">The sequence shown here is derived from an EMBL/GenBank/DDBJ whole genome shotgun (WGS) entry which is preliminary data.</text>
</comment>
<evidence type="ECO:0000313" key="9">
    <source>
        <dbReference type="EMBL" id="OOC10585.1"/>
    </source>
</evidence>
<comment type="similarity">
    <text evidence="1">Belongs to the 'phage' integrase family.</text>
</comment>
<dbReference type="InterPro" id="IPR050808">
    <property type="entry name" value="Phage_Integrase"/>
</dbReference>
<evidence type="ECO:0000256" key="1">
    <source>
        <dbReference type="ARBA" id="ARBA00008857"/>
    </source>
</evidence>
<dbReference type="PROSITE" id="PS51900">
    <property type="entry name" value="CB"/>
    <property type="match status" value="1"/>
</dbReference>
<reference evidence="9 10" key="1">
    <citation type="submission" date="2017-02" db="EMBL/GenBank/DDBJ databases">
        <title>Genomic diversity within the haloalkaliphilic genus Thioalkalivibrio.</title>
        <authorList>
            <person name="Ahn A.-C."/>
            <person name="Meier-Kolthoff J."/>
            <person name="Overmars L."/>
            <person name="Richter M."/>
            <person name="Woyke T."/>
            <person name="Sorokin D.Y."/>
            <person name="Muyzer G."/>
        </authorList>
    </citation>
    <scope>NUCLEOTIDE SEQUENCE [LARGE SCALE GENOMIC DNA]</scope>
    <source>
        <strain evidence="9 10">HL17</strain>
    </source>
</reference>
<dbReference type="InterPro" id="IPR025166">
    <property type="entry name" value="Integrase_DNA_bind_dom"/>
</dbReference>
<dbReference type="Pfam" id="PF13356">
    <property type="entry name" value="Arm-DNA-bind_3"/>
    <property type="match status" value="1"/>
</dbReference>
<dbReference type="Pfam" id="PF22022">
    <property type="entry name" value="Phage_int_M"/>
    <property type="match status" value="1"/>
</dbReference>
<accession>A0A1V2ZZS7</accession>
<dbReference type="PANTHER" id="PTHR30629">
    <property type="entry name" value="PROPHAGE INTEGRASE"/>
    <property type="match status" value="1"/>
</dbReference>
<evidence type="ECO:0000256" key="3">
    <source>
        <dbReference type="ARBA" id="ARBA00023125"/>
    </source>
</evidence>
<feature type="domain" description="Core-binding (CB)" evidence="8">
    <location>
        <begin position="98"/>
        <end position="179"/>
    </location>
</feature>
<dbReference type="PROSITE" id="PS51898">
    <property type="entry name" value="TYR_RECOMBINASE"/>
    <property type="match status" value="1"/>
</dbReference>
<evidence type="ECO:0000256" key="2">
    <source>
        <dbReference type="ARBA" id="ARBA00022908"/>
    </source>
</evidence>
<dbReference type="InterPro" id="IPR044068">
    <property type="entry name" value="CB"/>
</dbReference>
<dbReference type="GO" id="GO:0006310">
    <property type="term" value="P:DNA recombination"/>
    <property type="evidence" value="ECO:0007669"/>
    <property type="project" value="UniProtKB-KW"/>
</dbReference>
<sequence length="404" mass="45718">MPKPTNKLTAAALRAAKYEGRPHKIADGGGLYLHVTASGKYWRMKYRADGREKLLSFGVYPRVSLAEARQARDEAKARLARGEDPQEAKRASRETRADTFRVLAEDWMERKRSELAEDTLRLTRSRLETWVFPEIGQRPVREIEPPDVLRLLRVPESRGKHETARRLRQRIGQIFRYAIATGRADRDPTTDLKGALASTPTKHRAAITTPNEVADLPRAIDHYDGQPSTWAALRMLALTFVRSGELRGATWDEIDLDEGTWRIPDARMKMRQPHIVPLSEQACECLRWLHALTGPDGLVFKGLRPGKPISENTLLASLRNLGYASSEMTPHGFRATASTLLHELGWPPEVIELQLAHAQRSQVAAAYNRSARLLERREMMQAWADHLDTLREGDQDNVVPIRSA</sequence>
<dbReference type="GO" id="GO:0015074">
    <property type="term" value="P:DNA integration"/>
    <property type="evidence" value="ECO:0007669"/>
    <property type="project" value="UniProtKB-KW"/>
</dbReference>
<dbReference type="Pfam" id="PF00589">
    <property type="entry name" value="Phage_integrase"/>
    <property type="match status" value="1"/>
</dbReference>
<dbReference type="InterPro" id="IPR002104">
    <property type="entry name" value="Integrase_catalytic"/>
</dbReference>
<dbReference type="Gene3D" id="1.10.150.130">
    <property type="match status" value="1"/>
</dbReference>
<feature type="domain" description="Tyr recombinase" evidence="7">
    <location>
        <begin position="202"/>
        <end position="381"/>
    </location>
</feature>
<proteinExistence type="inferred from homology"/>
<dbReference type="InterPro" id="IPR013762">
    <property type="entry name" value="Integrase-like_cat_sf"/>
</dbReference>
<evidence type="ECO:0000313" key="10">
    <source>
        <dbReference type="Proteomes" id="UP000189177"/>
    </source>
</evidence>
<dbReference type="OrthoDB" id="9795573at2"/>
<dbReference type="InterPro" id="IPR010998">
    <property type="entry name" value="Integrase_recombinase_N"/>
</dbReference>
<protein>
    <submittedName>
        <fullName evidence="9">Integrase</fullName>
    </submittedName>
</protein>
<evidence type="ECO:0000259" key="8">
    <source>
        <dbReference type="PROSITE" id="PS51900"/>
    </source>
</evidence>
<dbReference type="GO" id="GO:0003677">
    <property type="term" value="F:DNA binding"/>
    <property type="evidence" value="ECO:0007669"/>
    <property type="project" value="UniProtKB-UniRule"/>
</dbReference>
<dbReference type="InterPro" id="IPR011010">
    <property type="entry name" value="DNA_brk_join_enz"/>
</dbReference>
<evidence type="ECO:0000259" key="7">
    <source>
        <dbReference type="PROSITE" id="PS51898"/>
    </source>
</evidence>
<keyword evidence="4" id="KW-0233">DNA recombination</keyword>
<dbReference type="CDD" id="cd00801">
    <property type="entry name" value="INT_P4_C"/>
    <property type="match status" value="1"/>
</dbReference>
<dbReference type="AlphaFoldDB" id="A0A1V2ZZS7"/>
<evidence type="ECO:0000256" key="5">
    <source>
        <dbReference type="PROSITE-ProRule" id="PRU01248"/>
    </source>
</evidence>
<dbReference type="InterPro" id="IPR038488">
    <property type="entry name" value="Integrase_DNA-bd_sf"/>
</dbReference>
<organism evidence="9 10">
    <name type="scientific">Thioalkalivibrio halophilus</name>
    <dbReference type="NCBI Taxonomy" id="252474"/>
    <lineage>
        <taxon>Bacteria</taxon>
        <taxon>Pseudomonadati</taxon>
        <taxon>Pseudomonadota</taxon>
        <taxon>Gammaproteobacteria</taxon>
        <taxon>Chromatiales</taxon>
        <taxon>Ectothiorhodospiraceae</taxon>
        <taxon>Thioalkalivibrio</taxon>
    </lineage>
</organism>
<dbReference type="EMBL" id="MUZR01000013">
    <property type="protein sequence ID" value="OOC10585.1"/>
    <property type="molecule type" value="Genomic_DNA"/>
</dbReference>
<dbReference type="Gene3D" id="1.10.443.10">
    <property type="entry name" value="Intergrase catalytic core"/>
    <property type="match status" value="1"/>
</dbReference>
<keyword evidence="3 5" id="KW-0238">DNA-binding</keyword>
<name>A0A1V2ZZS7_9GAMM</name>
<dbReference type="RefSeq" id="WP_077243916.1">
    <property type="nucleotide sequence ID" value="NZ_MUZR01000013.1"/>
</dbReference>